<dbReference type="Gene3D" id="3.40.50.150">
    <property type="entry name" value="Vaccinia Virus protein VP39"/>
    <property type="match status" value="1"/>
</dbReference>
<dbReference type="InterPro" id="IPR002052">
    <property type="entry name" value="DNA_methylase_N6_adenine_CS"/>
</dbReference>
<sequence>MPEQTSSAPIPQQIHWEENGEPRSARWRSEAGMPPPKRVVIADDRTNADVAYRLACEGTALLWRGDFQNARQLLQALARRADHKGKPAKKNKPAKIPATPTDAFNLHRQAQSQRARTLAMLLIPFDEDYSIPLRRAPEVKLACNEAYGRYEEPFIASMRELLGVIGAHEWRRTGVEIPALGARIHPHYGVFSPVRGEYVQMVADAPLPSGVKLAFDIGVGTGVLSAVLAKRGIARVIGTDQDPRALRCARENLALLNLDDKVELLAADLFPEGRAPLVVCNPPWVPARPSSPIEYAVYDPDSRMLRGFLSGLSAHLTPGGEGWLILSDLAEHLGLRPREQLLAWIAAAGLKVLDRHDVRPTHPRAADATDPLHAARAAEVTSLWRLAAI</sequence>
<feature type="region of interest" description="Disordered" evidence="1">
    <location>
        <begin position="1"/>
        <end position="35"/>
    </location>
</feature>
<organism evidence="2 3">
    <name type="scientific">Duganella alba</name>
    <dbReference type="NCBI Taxonomy" id="2666081"/>
    <lineage>
        <taxon>Bacteria</taxon>
        <taxon>Pseudomonadati</taxon>
        <taxon>Pseudomonadota</taxon>
        <taxon>Betaproteobacteria</taxon>
        <taxon>Burkholderiales</taxon>
        <taxon>Oxalobacteraceae</taxon>
        <taxon>Telluria group</taxon>
        <taxon>Duganella</taxon>
    </lineage>
</organism>
<feature type="region of interest" description="Disordered" evidence="1">
    <location>
        <begin position="80"/>
        <end position="100"/>
    </location>
</feature>
<dbReference type="InterPro" id="IPR050320">
    <property type="entry name" value="N5-glutamine_MTase"/>
</dbReference>
<dbReference type="Pfam" id="PF06325">
    <property type="entry name" value="PrmA"/>
    <property type="match status" value="1"/>
</dbReference>
<dbReference type="SUPFAM" id="SSF53335">
    <property type="entry name" value="S-adenosyl-L-methionine-dependent methyltransferases"/>
    <property type="match status" value="1"/>
</dbReference>
<dbReference type="Proteomes" id="UP000481037">
    <property type="component" value="Unassembled WGS sequence"/>
</dbReference>
<accession>A0A6L5QMH5</accession>
<feature type="compositionally biased region" description="Polar residues" evidence="1">
    <location>
        <begin position="1"/>
        <end position="10"/>
    </location>
</feature>
<evidence type="ECO:0000313" key="3">
    <source>
        <dbReference type="Proteomes" id="UP000481037"/>
    </source>
</evidence>
<dbReference type="AlphaFoldDB" id="A0A6L5QMH5"/>
<evidence type="ECO:0000313" key="2">
    <source>
        <dbReference type="EMBL" id="MRX10887.1"/>
    </source>
</evidence>
<dbReference type="CDD" id="cd02440">
    <property type="entry name" value="AdoMet_MTases"/>
    <property type="match status" value="1"/>
</dbReference>
<dbReference type="GO" id="GO:0003676">
    <property type="term" value="F:nucleic acid binding"/>
    <property type="evidence" value="ECO:0007669"/>
    <property type="project" value="InterPro"/>
</dbReference>
<dbReference type="PANTHER" id="PTHR18895:SF74">
    <property type="entry name" value="MTRF1L RELEASE FACTOR GLUTAMINE METHYLTRANSFERASE"/>
    <property type="match status" value="1"/>
</dbReference>
<dbReference type="GO" id="GO:0032259">
    <property type="term" value="P:methylation"/>
    <property type="evidence" value="ECO:0007669"/>
    <property type="project" value="UniProtKB-KW"/>
</dbReference>
<dbReference type="RefSeq" id="WP_154364309.1">
    <property type="nucleotide sequence ID" value="NZ_WKJM01000025.1"/>
</dbReference>
<proteinExistence type="predicted"/>
<feature type="compositionally biased region" description="Basic and acidic residues" evidence="1">
    <location>
        <begin position="15"/>
        <end position="29"/>
    </location>
</feature>
<keyword evidence="2" id="KW-0489">Methyltransferase</keyword>
<dbReference type="PROSITE" id="PS00092">
    <property type="entry name" value="N6_MTASE"/>
    <property type="match status" value="1"/>
</dbReference>
<evidence type="ECO:0000256" key="1">
    <source>
        <dbReference type="SAM" id="MobiDB-lite"/>
    </source>
</evidence>
<feature type="compositionally biased region" description="Basic residues" evidence="1">
    <location>
        <begin position="81"/>
        <end position="93"/>
    </location>
</feature>
<comment type="caution">
    <text evidence="2">The sequence shown here is derived from an EMBL/GenBank/DDBJ whole genome shotgun (WGS) entry which is preliminary data.</text>
</comment>
<gene>
    <name evidence="2" type="ORF">GJ697_23990</name>
</gene>
<protein>
    <submittedName>
        <fullName evidence="2">Methyltransferase</fullName>
    </submittedName>
</protein>
<dbReference type="PANTHER" id="PTHR18895">
    <property type="entry name" value="HEMK METHYLTRANSFERASE"/>
    <property type="match status" value="1"/>
</dbReference>
<dbReference type="EMBL" id="WKJM01000025">
    <property type="protein sequence ID" value="MRX10887.1"/>
    <property type="molecule type" value="Genomic_DNA"/>
</dbReference>
<name>A0A6L5QMH5_9BURK</name>
<dbReference type="InterPro" id="IPR029063">
    <property type="entry name" value="SAM-dependent_MTases_sf"/>
</dbReference>
<keyword evidence="2" id="KW-0808">Transferase</keyword>
<keyword evidence="3" id="KW-1185">Reference proteome</keyword>
<reference evidence="2 3" key="1">
    <citation type="submission" date="2019-11" db="EMBL/GenBank/DDBJ databases">
        <title>Novel species isolated from a subtropical stream in China.</title>
        <authorList>
            <person name="Lu H."/>
        </authorList>
    </citation>
    <scope>NUCLEOTIDE SEQUENCE [LARGE SCALE GENOMIC DNA]</scope>
    <source>
        <strain evidence="2 3">FT25W</strain>
    </source>
</reference>
<dbReference type="GO" id="GO:0036009">
    <property type="term" value="F:protein-glutamine N-methyltransferase activity"/>
    <property type="evidence" value="ECO:0007669"/>
    <property type="project" value="TreeGrafter"/>
</dbReference>